<sequence>MTPEELQQSVVLITSSDPEITGFGTGFVIRQVSGTAFLLTCAHVVKEVGGPENVKADGIPGTVIASGEDHGLDLAVLRVDGLWNKPELHRQEGFGQKGNSFLTAGFQLFAKDHLIRPLHGTLGEQVGWSKQSGERIQSWDLHIVDDYGLQRGYSGSPVVDEASGELLGVVSHRQGDGKTGLAISIGALDRIWRVLDGDQLYKVLVKLGYEEQERLFFRLIRTQSVAAFLIHGYPDYGQRWLLNRLVEKHLPNTITGKVIKVNLARKARRTDIKTLWRELGNQVGLWRKGASVTAITERVYRYWQTQNVLLVFHDVNVMPEAYLDQLIREFWTPLATNARQVNPSASRFKLLMFLVDYEGTVGNLDAIFSDKIDRTQPQMPVKSPKINQFHEEELIDWMMRESEELPIEFTHEVDETVKVVLENSDNGIPEYVLAEICDRCGVDWFNDVKQRWRL</sequence>
<gene>
    <name evidence="2" type="ORF">BJP37_16705</name>
</gene>
<evidence type="ECO:0000313" key="2">
    <source>
        <dbReference type="EMBL" id="OLT60416.1"/>
    </source>
</evidence>
<keyword evidence="3" id="KW-1185">Reference proteome</keyword>
<dbReference type="InterPro" id="IPR045475">
    <property type="entry name" value="iSTAND"/>
</dbReference>
<dbReference type="AlphaFoldDB" id="A0A1U7N3B9"/>
<dbReference type="InterPro" id="IPR009003">
    <property type="entry name" value="Peptidase_S1_PA"/>
</dbReference>
<dbReference type="SUPFAM" id="SSF50494">
    <property type="entry name" value="Trypsin-like serine proteases"/>
    <property type="match status" value="1"/>
</dbReference>
<accession>A0A1U7N3B9</accession>
<protein>
    <recommendedName>
        <fullName evidence="1">Inactive STAND domain-containing protein</fullName>
    </recommendedName>
</protein>
<dbReference type="Pfam" id="PF13365">
    <property type="entry name" value="Trypsin_2"/>
    <property type="match status" value="1"/>
</dbReference>
<comment type="caution">
    <text evidence="2">The sequence shown here is derived from an EMBL/GenBank/DDBJ whole genome shotgun (WGS) entry which is preliminary data.</text>
</comment>
<dbReference type="Proteomes" id="UP000186657">
    <property type="component" value="Unassembled WGS sequence"/>
</dbReference>
<dbReference type="Pfam" id="PF19995">
    <property type="entry name" value="iSTAND"/>
    <property type="match status" value="1"/>
</dbReference>
<dbReference type="Gene3D" id="2.40.10.120">
    <property type="match status" value="1"/>
</dbReference>
<name>A0A1U7N3B9_9CYAN</name>
<evidence type="ECO:0000313" key="3">
    <source>
        <dbReference type="Proteomes" id="UP000186657"/>
    </source>
</evidence>
<dbReference type="EMBL" id="MKZS01000001">
    <property type="protein sequence ID" value="OLT60416.1"/>
    <property type="molecule type" value="Genomic_DNA"/>
</dbReference>
<feature type="domain" description="Inactive STAND" evidence="1">
    <location>
        <begin position="205"/>
        <end position="355"/>
    </location>
</feature>
<dbReference type="RefSeq" id="WP_075900631.1">
    <property type="nucleotide sequence ID" value="NZ_MKZS01000001.1"/>
</dbReference>
<evidence type="ECO:0000259" key="1">
    <source>
        <dbReference type="Pfam" id="PF19995"/>
    </source>
</evidence>
<reference evidence="2 3" key="1">
    <citation type="submission" date="2016-10" db="EMBL/GenBank/DDBJ databases">
        <title>Comparative genomics uncovers the prolific and rare metabolic potential of the cyanobacterial genus Moorea.</title>
        <authorList>
            <person name="Leao T."/>
            <person name="Castelao G."/>
            <person name="Korobeynikov A."/>
            <person name="Monroe E.A."/>
            <person name="Podell S."/>
            <person name="Glukhov E."/>
            <person name="Allen E."/>
            <person name="Gerwick W.H."/>
            <person name="Gerwick L."/>
        </authorList>
    </citation>
    <scope>NUCLEOTIDE SEQUENCE [LARGE SCALE GENOMIC DNA]</scope>
    <source>
        <strain evidence="2 3">PNG5-198</strain>
    </source>
</reference>
<proteinExistence type="predicted"/>
<organism evidence="2 3">
    <name type="scientific">Moorena bouillonii PNG</name>
    <dbReference type="NCBI Taxonomy" id="568701"/>
    <lineage>
        <taxon>Bacteria</taxon>
        <taxon>Bacillati</taxon>
        <taxon>Cyanobacteriota</taxon>
        <taxon>Cyanophyceae</taxon>
        <taxon>Coleofasciculales</taxon>
        <taxon>Coleofasciculaceae</taxon>
        <taxon>Moorena</taxon>
    </lineage>
</organism>